<feature type="signal peptide" evidence="1">
    <location>
        <begin position="1"/>
        <end position="18"/>
    </location>
</feature>
<protein>
    <recommendedName>
        <fullName evidence="4">Membrane-associated protein</fullName>
    </recommendedName>
</protein>
<feature type="chain" id="PRO_5001634606" description="Membrane-associated protein" evidence="1">
    <location>
        <begin position="19"/>
        <end position="346"/>
    </location>
</feature>
<evidence type="ECO:0008006" key="4">
    <source>
        <dbReference type="Google" id="ProtNLM"/>
    </source>
</evidence>
<reference evidence="2 3" key="1">
    <citation type="journal article" date="2013" name="PLoS Genet.">
        <title>Distinctive expansion of potential virulence genes in the genome of the oomycete fish pathogen Saprolegnia parasitica.</title>
        <authorList>
            <person name="Jiang R.H."/>
            <person name="de Bruijn I."/>
            <person name="Haas B.J."/>
            <person name="Belmonte R."/>
            <person name="Lobach L."/>
            <person name="Christie J."/>
            <person name="van den Ackerveken G."/>
            <person name="Bottin A."/>
            <person name="Bulone V."/>
            <person name="Diaz-Moreno S.M."/>
            <person name="Dumas B."/>
            <person name="Fan L."/>
            <person name="Gaulin E."/>
            <person name="Govers F."/>
            <person name="Grenville-Briggs L.J."/>
            <person name="Horner N.R."/>
            <person name="Levin J.Z."/>
            <person name="Mammella M."/>
            <person name="Meijer H.J."/>
            <person name="Morris P."/>
            <person name="Nusbaum C."/>
            <person name="Oome S."/>
            <person name="Phillips A.J."/>
            <person name="van Rooyen D."/>
            <person name="Rzeszutek E."/>
            <person name="Saraiva M."/>
            <person name="Secombes C.J."/>
            <person name="Seidl M.F."/>
            <person name="Snel B."/>
            <person name="Stassen J.H."/>
            <person name="Sykes S."/>
            <person name="Tripathy S."/>
            <person name="van den Berg H."/>
            <person name="Vega-Arreguin J.C."/>
            <person name="Wawra S."/>
            <person name="Young S.K."/>
            <person name="Zeng Q."/>
            <person name="Dieguez-Uribeondo J."/>
            <person name="Russ C."/>
            <person name="Tyler B.M."/>
            <person name="van West P."/>
        </authorList>
    </citation>
    <scope>NUCLEOTIDE SEQUENCE [LARGE SCALE GENOMIC DNA]</scope>
    <source>
        <strain evidence="2 3">CBS 223.65</strain>
    </source>
</reference>
<dbReference type="Proteomes" id="UP000030745">
    <property type="component" value="Unassembled WGS sequence"/>
</dbReference>
<evidence type="ECO:0000313" key="2">
    <source>
        <dbReference type="EMBL" id="KDO29755.1"/>
    </source>
</evidence>
<evidence type="ECO:0000313" key="3">
    <source>
        <dbReference type="Proteomes" id="UP000030745"/>
    </source>
</evidence>
<keyword evidence="1" id="KW-0732">Signal</keyword>
<accession>A0A067CKP6</accession>
<dbReference type="OrthoDB" id="72153at2759"/>
<gene>
    <name evidence="2" type="ORF">SPRG_04872</name>
</gene>
<keyword evidence="3" id="KW-1185">Reference proteome</keyword>
<dbReference type="KEGG" id="spar:SPRG_04872"/>
<dbReference type="Gene3D" id="2.60.20.10">
    <property type="entry name" value="Crystallins"/>
    <property type="match status" value="1"/>
</dbReference>
<organism evidence="2 3">
    <name type="scientific">Saprolegnia parasitica (strain CBS 223.65)</name>
    <dbReference type="NCBI Taxonomy" id="695850"/>
    <lineage>
        <taxon>Eukaryota</taxon>
        <taxon>Sar</taxon>
        <taxon>Stramenopiles</taxon>
        <taxon>Oomycota</taxon>
        <taxon>Saprolegniomycetes</taxon>
        <taxon>Saprolegniales</taxon>
        <taxon>Saprolegniaceae</taxon>
        <taxon>Saprolegnia</taxon>
    </lineage>
</organism>
<dbReference type="AlphaFoldDB" id="A0A067CKP6"/>
<dbReference type="RefSeq" id="XP_012199403.1">
    <property type="nucleotide sequence ID" value="XM_012344013.1"/>
</dbReference>
<sequence length="346" mass="36358">MFKSSLCCMSAWLGLALASRPSVVLYELPQYLGQSLTVGSSDDAAATLAQWKRPIFSIVVDPATEFVTYDDAGNSAVWHHSTSLLGNWPYKISSFRVQPATTNTTTNTSSIQAPWSYIGSGEGYLMVRNSSSTVGQPECYSNDGVNCVTATSVADLLRVPTKLDVALHPAQCGADHSMYWGSTGYESASSWCYFARAALSSAPLHWDCVQGSNGWVALTPNNSLCVSTGTRGCVQFASQATCNASTTMLVGPITAAWTFSCGNLSACVGSSSSTGSGTGYPYWNASVGSTSWSVACLGAALALCGVFAIFSRSTTPAAVNVEATYCSSVGEAETDDDLESVYRTPV</sequence>
<dbReference type="GeneID" id="24127290"/>
<dbReference type="EMBL" id="KK583204">
    <property type="protein sequence ID" value="KDO29755.1"/>
    <property type="molecule type" value="Genomic_DNA"/>
</dbReference>
<name>A0A067CKP6_SAPPC</name>
<proteinExistence type="predicted"/>
<evidence type="ECO:0000256" key="1">
    <source>
        <dbReference type="SAM" id="SignalP"/>
    </source>
</evidence>
<dbReference type="OMA" id="ITAAWTF"/>
<dbReference type="VEuPathDB" id="FungiDB:SPRG_04872"/>